<dbReference type="SUPFAM" id="SSF88723">
    <property type="entry name" value="PIN domain-like"/>
    <property type="match status" value="1"/>
</dbReference>
<dbReference type="Gene3D" id="3.40.50.1010">
    <property type="entry name" value="5'-nuclease"/>
    <property type="match status" value="1"/>
</dbReference>
<evidence type="ECO:0000259" key="1">
    <source>
        <dbReference type="Pfam" id="PF01850"/>
    </source>
</evidence>
<feature type="domain" description="PIN" evidence="1">
    <location>
        <begin position="2"/>
        <end position="118"/>
    </location>
</feature>
<proteinExistence type="predicted"/>
<dbReference type="EMBL" id="PCXU01000011">
    <property type="protein sequence ID" value="PIR43793.1"/>
    <property type="molecule type" value="Genomic_DNA"/>
</dbReference>
<protein>
    <recommendedName>
        <fullName evidence="1">PIN domain-containing protein</fullName>
    </recommendedName>
</protein>
<dbReference type="Pfam" id="PF01850">
    <property type="entry name" value="PIN"/>
    <property type="match status" value="1"/>
</dbReference>
<evidence type="ECO:0000313" key="2">
    <source>
        <dbReference type="EMBL" id="PIR43793.1"/>
    </source>
</evidence>
<reference evidence="2 3" key="1">
    <citation type="submission" date="2017-09" db="EMBL/GenBank/DDBJ databases">
        <title>Depth-based differentiation of microbial function through sediment-hosted aquifers and enrichment of novel symbionts in the deep terrestrial subsurface.</title>
        <authorList>
            <person name="Probst A.J."/>
            <person name="Ladd B."/>
            <person name="Jarett J.K."/>
            <person name="Geller-Mcgrath D.E."/>
            <person name="Sieber C.M."/>
            <person name="Emerson J.B."/>
            <person name="Anantharaman K."/>
            <person name="Thomas B.C."/>
            <person name="Malmstrom R."/>
            <person name="Stieglmeier M."/>
            <person name="Klingl A."/>
            <person name="Woyke T."/>
            <person name="Ryan C.M."/>
            <person name="Banfield J.F."/>
        </authorList>
    </citation>
    <scope>NUCLEOTIDE SEQUENCE [LARGE SCALE GENOMIC DNA]</scope>
    <source>
        <strain evidence="2">CG10_big_fil_rev_8_21_14_0_10_32_10</strain>
    </source>
</reference>
<evidence type="ECO:0000313" key="3">
    <source>
        <dbReference type="Proteomes" id="UP000230214"/>
    </source>
</evidence>
<name>A0A2H0RBD3_UNCKA</name>
<sequence length="128" mass="14546">MIILDTSSLIRFFTNDNKKMALKVKKLIESKNELYIPNVVFAELEYVLMGVVYGSPRDKVLEAYKYLVARDNIKVSTEVNKAVVIYEKTKLDMADCLVAAISINNKLASFDKDLLKVEGVKSYFNLRG</sequence>
<organism evidence="2 3">
    <name type="scientific">candidate division WWE3 bacterium CG10_big_fil_rev_8_21_14_0_10_32_10</name>
    <dbReference type="NCBI Taxonomy" id="1975090"/>
    <lineage>
        <taxon>Bacteria</taxon>
        <taxon>Katanobacteria</taxon>
    </lineage>
</organism>
<dbReference type="AlphaFoldDB" id="A0A2H0RBD3"/>
<gene>
    <name evidence="2" type="ORF">COV24_00955</name>
</gene>
<dbReference type="Proteomes" id="UP000230214">
    <property type="component" value="Unassembled WGS sequence"/>
</dbReference>
<comment type="caution">
    <text evidence="2">The sequence shown here is derived from an EMBL/GenBank/DDBJ whole genome shotgun (WGS) entry which is preliminary data.</text>
</comment>
<dbReference type="InterPro" id="IPR002716">
    <property type="entry name" value="PIN_dom"/>
</dbReference>
<accession>A0A2H0RBD3</accession>
<dbReference type="InterPro" id="IPR029060">
    <property type="entry name" value="PIN-like_dom_sf"/>
</dbReference>